<dbReference type="Pfam" id="PF13419">
    <property type="entry name" value="HAD_2"/>
    <property type="match status" value="1"/>
</dbReference>
<organism evidence="1 2">
    <name type="scientific">Alkalibacterium iburiense</name>
    <dbReference type="NCBI Taxonomy" id="290589"/>
    <lineage>
        <taxon>Bacteria</taxon>
        <taxon>Bacillati</taxon>
        <taxon>Bacillota</taxon>
        <taxon>Bacilli</taxon>
        <taxon>Lactobacillales</taxon>
        <taxon>Carnobacteriaceae</taxon>
        <taxon>Alkalibacterium</taxon>
    </lineage>
</organism>
<dbReference type="Proteomes" id="UP001501166">
    <property type="component" value="Unassembled WGS sequence"/>
</dbReference>
<dbReference type="Gene3D" id="3.40.50.1000">
    <property type="entry name" value="HAD superfamily/HAD-like"/>
    <property type="match status" value="1"/>
</dbReference>
<dbReference type="PANTHER" id="PTHR43434">
    <property type="entry name" value="PHOSPHOGLYCOLATE PHOSPHATASE"/>
    <property type="match status" value="1"/>
</dbReference>
<dbReference type="InterPro" id="IPR036412">
    <property type="entry name" value="HAD-like_sf"/>
</dbReference>
<evidence type="ECO:0000313" key="2">
    <source>
        <dbReference type="Proteomes" id="UP001501166"/>
    </source>
</evidence>
<dbReference type="InterPro" id="IPR023198">
    <property type="entry name" value="PGP-like_dom2"/>
</dbReference>
<dbReference type="SUPFAM" id="SSF56784">
    <property type="entry name" value="HAD-like"/>
    <property type="match status" value="1"/>
</dbReference>
<dbReference type="PANTHER" id="PTHR43434:SF26">
    <property type="entry name" value="PYROPHOSPHATASE PPAX"/>
    <property type="match status" value="1"/>
</dbReference>
<protein>
    <submittedName>
        <fullName evidence="1">HAD family hydrolase</fullName>
    </submittedName>
</protein>
<proteinExistence type="predicted"/>
<dbReference type="GO" id="GO:0016787">
    <property type="term" value="F:hydrolase activity"/>
    <property type="evidence" value="ECO:0007669"/>
    <property type="project" value="UniProtKB-KW"/>
</dbReference>
<accession>A0ABN0XFM1</accession>
<comment type="caution">
    <text evidence="1">The sequence shown here is derived from an EMBL/GenBank/DDBJ whole genome shotgun (WGS) entry which is preliminary data.</text>
</comment>
<dbReference type="SFLD" id="SFLDS00003">
    <property type="entry name" value="Haloacid_Dehalogenase"/>
    <property type="match status" value="1"/>
</dbReference>
<gene>
    <name evidence="1" type="ORF">GCM10008932_14090</name>
</gene>
<reference evidence="1 2" key="1">
    <citation type="journal article" date="2019" name="Int. J. Syst. Evol. Microbiol.">
        <title>The Global Catalogue of Microorganisms (GCM) 10K type strain sequencing project: providing services to taxonomists for standard genome sequencing and annotation.</title>
        <authorList>
            <consortium name="The Broad Institute Genomics Platform"/>
            <consortium name="The Broad Institute Genome Sequencing Center for Infectious Disease"/>
            <person name="Wu L."/>
            <person name="Ma J."/>
        </authorList>
    </citation>
    <scope>NUCLEOTIDE SEQUENCE [LARGE SCALE GENOMIC DNA]</scope>
    <source>
        <strain evidence="1 2">JCM 12662</strain>
    </source>
</reference>
<name>A0ABN0XFM1_9LACT</name>
<dbReference type="InterPro" id="IPR050155">
    <property type="entry name" value="HAD-like_hydrolase_sf"/>
</dbReference>
<evidence type="ECO:0000313" key="1">
    <source>
        <dbReference type="EMBL" id="GAA0362775.1"/>
    </source>
</evidence>
<dbReference type="InterPro" id="IPR041492">
    <property type="entry name" value="HAD_2"/>
</dbReference>
<dbReference type="SFLD" id="SFLDG01129">
    <property type="entry name" value="C1.5:_HAD__Beta-PGM__Phosphata"/>
    <property type="match status" value="1"/>
</dbReference>
<dbReference type="EMBL" id="BAAACW010000090">
    <property type="protein sequence ID" value="GAA0362775.1"/>
    <property type="molecule type" value="Genomic_DNA"/>
</dbReference>
<dbReference type="RefSeq" id="WP_343755106.1">
    <property type="nucleotide sequence ID" value="NZ_BAAACW010000090.1"/>
</dbReference>
<dbReference type="SFLD" id="SFLDG01135">
    <property type="entry name" value="C1.5.6:_HAD__Beta-PGM__Phospha"/>
    <property type="match status" value="1"/>
</dbReference>
<keyword evidence="2" id="KW-1185">Reference proteome</keyword>
<dbReference type="NCBIfam" id="TIGR01549">
    <property type="entry name" value="HAD-SF-IA-v1"/>
    <property type="match status" value="1"/>
</dbReference>
<sequence length="205" mass="23360">MFKAFIFDVDGTLIDTEKAAISALQAVLSEKGKEYTKEELAFAFGLPGVESLKKLGIENPEEVQVEWAERMISDYSKDMQLFDGIEKVLHKLAKQTVRLGIVTSKTREEYIEQFQEYNIHMLFEQAITADDTEKHKPDPEPLKACLTRMHTEARDAVYIGDTLYDMHCAQSAGVKFALASWGTRSREEFVDADYILEKPKDILNL</sequence>
<keyword evidence="1" id="KW-0378">Hydrolase</keyword>
<dbReference type="InterPro" id="IPR006439">
    <property type="entry name" value="HAD-SF_hydro_IA"/>
</dbReference>
<dbReference type="InterPro" id="IPR023214">
    <property type="entry name" value="HAD_sf"/>
</dbReference>
<dbReference type="Gene3D" id="1.10.150.240">
    <property type="entry name" value="Putative phosphatase, domain 2"/>
    <property type="match status" value="1"/>
</dbReference>